<dbReference type="AlphaFoldDB" id="A0AAD9SBW1"/>
<accession>A0AAD9SBW1</accession>
<dbReference type="InterPro" id="IPR013154">
    <property type="entry name" value="ADH-like_N"/>
</dbReference>
<proteinExistence type="inferred from homology"/>
<comment type="similarity">
    <text evidence="5">Belongs to the zinc-containing alcohol dehydrogenase family.</text>
</comment>
<dbReference type="Gene3D" id="3.40.50.720">
    <property type="entry name" value="NAD(P)-binding Rossmann-like Domain"/>
    <property type="match status" value="1"/>
</dbReference>
<dbReference type="InterPro" id="IPR036291">
    <property type="entry name" value="NAD(P)-bd_dom_sf"/>
</dbReference>
<evidence type="ECO:0000259" key="6">
    <source>
        <dbReference type="Pfam" id="PF00107"/>
    </source>
</evidence>
<dbReference type="InterPro" id="IPR011032">
    <property type="entry name" value="GroES-like_sf"/>
</dbReference>
<comment type="cofactor">
    <cofactor evidence="1 5">
        <name>Zn(2+)</name>
        <dbReference type="ChEBI" id="CHEBI:29105"/>
    </cofactor>
</comment>
<sequence length="353" mass="38176">MAQKTMKAVVFDGPHKVSVQDRPVPKLQHGGDIVVKVQAAALCGSELHTFRGHAESDTGFIMGHEFTGVVVEVGSDVKTVKEGDKIVSPFTTTCGKCFYCENGYSSRCVDSLLFGCPKLDGAQAEYVRVPHADGTVVKAPPEIQDQSLVLMADIFPTGYFGAKNAFSRLTPSEIANGTVVVVGCGPVGLCAIIAALEYKPKHLFAVDSVDSRLEEARKLGAEPLNFVKDKEGMFEKVKSVTEGRGADAVIEVVGLSPALRTAFDLVRPWGVISSIGVHNAEIPFSGNDGYNKNVRLQMGRCPVRSLFPESLALLAKSQDKLSFMFDKIMPLSEAVEGYDLFDKMKVQKVIFKP</sequence>
<evidence type="ECO:0000313" key="9">
    <source>
        <dbReference type="Proteomes" id="UP001265746"/>
    </source>
</evidence>
<keyword evidence="9" id="KW-1185">Reference proteome</keyword>
<gene>
    <name evidence="8" type="ORF">N8I77_007373</name>
</gene>
<dbReference type="GO" id="GO:0008270">
    <property type="term" value="F:zinc ion binding"/>
    <property type="evidence" value="ECO:0007669"/>
    <property type="project" value="InterPro"/>
</dbReference>
<dbReference type="GO" id="GO:0016491">
    <property type="term" value="F:oxidoreductase activity"/>
    <property type="evidence" value="ECO:0007669"/>
    <property type="project" value="UniProtKB-KW"/>
</dbReference>
<dbReference type="InterPro" id="IPR013149">
    <property type="entry name" value="ADH-like_C"/>
</dbReference>
<evidence type="ECO:0000256" key="2">
    <source>
        <dbReference type="ARBA" id="ARBA00022723"/>
    </source>
</evidence>
<dbReference type="InterPro" id="IPR002328">
    <property type="entry name" value="ADH_Zn_CS"/>
</dbReference>
<keyword evidence="2 5" id="KW-0479">Metal-binding</keyword>
<keyword evidence="3 5" id="KW-0862">Zinc</keyword>
<evidence type="ECO:0000256" key="4">
    <source>
        <dbReference type="ARBA" id="ARBA00023002"/>
    </source>
</evidence>
<dbReference type="Gene3D" id="3.90.180.10">
    <property type="entry name" value="Medium-chain alcohol dehydrogenases, catalytic domain"/>
    <property type="match status" value="1"/>
</dbReference>
<reference evidence="8" key="1">
    <citation type="submission" date="2023-06" db="EMBL/GenBank/DDBJ databases">
        <authorList>
            <person name="Noh H."/>
        </authorList>
    </citation>
    <scope>NUCLEOTIDE SEQUENCE</scope>
    <source>
        <strain evidence="8">DUCC20226</strain>
    </source>
</reference>
<feature type="domain" description="Alcohol dehydrogenase-like N-terminal" evidence="7">
    <location>
        <begin position="31"/>
        <end position="140"/>
    </location>
</feature>
<evidence type="ECO:0000256" key="5">
    <source>
        <dbReference type="RuleBase" id="RU361277"/>
    </source>
</evidence>
<keyword evidence="4" id="KW-0560">Oxidoreductase</keyword>
<dbReference type="Pfam" id="PF00107">
    <property type="entry name" value="ADH_zinc_N"/>
    <property type="match status" value="1"/>
</dbReference>
<comment type="caution">
    <text evidence="8">The sequence shown here is derived from an EMBL/GenBank/DDBJ whole genome shotgun (WGS) entry which is preliminary data.</text>
</comment>
<dbReference type="SUPFAM" id="SSF51735">
    <property type="entry name" value="NAD(P)-binding Rossmann-fold domains"/>
    <property type="match status" value="1"/>
</dbReference>
<dbReference type="EMBL" id="JAUJFL010000004">
    <property type="protein sequence ID" value="KAK2604442.1"/>
    <property type="molecule type" value="Genomic_DNA"/>
</dbReference>
<dbReference type="CDD" id="cd08284">
    <property type="entry name" value="FDH_like_2"/>
    <property type="match status" value="1"/>
</dbReference>
<feature type="domain" description="Alcohol dehydrogenase-like C-terminal" evidence="6">
    <location>
        <begin position="186"/>
        <end position="315"/>
    </location>
</feature>
<evidence type="ECO:0000256" key="3">
    <source>
        <dbReference type="ARBA" id="ARBA00022833"/>
    </source>
</evidence>
<evidence type="ECO:0000259" key="7">
    <source>
        <dbReference type="Pfam" id="PF08240"/>
    </source>
</evidence>
<evidence type="ECO:0000313" key="8">
    <source>
        <dbReference type="EMBL" id="KAK2604442.1"/>
    </source>
</evidence>
<organism evidence="8 9">
    <name type="scientific">Phomopsis amygdali</name>
    <name type="common">Fusicoccum amygdali</name>
    <dbReference type="NCBI Taxonomy" id="1214568"/>
    <lineage>
        <taxon>Eukaryota</taxon>
        <taxon>Fungi</taxon>
        <taxon>Dikarya</taxon>
        <taxon>Ascomycota</taxon>
        <taxon>Pezizomycotina</taxon>
        <taxon>Sordariomycetes</taxon>
        <taxon>Sordariomycetidae</taxon>
        <taxon>Diaporthales</taxon>
        <taxon>Diaporthaceae</taxon>
        <taxon>Diaporthe</taxon>
    </lineage>
</organism>
<dbReference type="PROSITE" id="PS00059">
    <property type="entry name" value="ADH_ZINC"/>
    <property type="match status" value="1"/>
</dbReference>
<protein>
    <recommendedName>
        <fullName evidence="10">Enoyl reductase (ER) domain-containing protein</fullName>
    </recommendedName>
</protein>
<dbReference type="Proteomes" id="UP001265746">
    <property type="component" value="Unassembled WGS sequence"/>
</dbReference>
<evidence type="ECO:0000256" key="1">
    <source>
        <dbReference type="ARBA" id="ARBA00001947"/>
    </source>
</evidence>
<dbReference type="SUPFAM" id="SSF50129">
    <property type="entry name" value="GroES-like"/>
    <property type="match status" value="1"/>
</dbReference>
<dbReference type="PANTHER" id="PTHR42813:SF2">
    <property type="entry name" value="DEHYDROGENASE, ZINC-CONTAINING, PUTATIVE (AFU_ORTHOLOGUE AFUA_2G02810)-RELATED"/>
    <property type="match status" value="1"/>
</dbReference>
<evidence type="ECO:0008006" key="10">
    <source>
        <dbReference type="Google" id="ProtNLM"/>
    </source>
</evidence>
<dbReference type="Pfam" id="PF08240">
    <property type="entry name" value="ADH_N"/>
    <property type="match status" value="1"/>
</dbReference>
<name>A0AAD9SBW1_PHOAM</name>
<dbReference type="PANTHER" id="PTHR42813">
    <property type="entry name" value="ZINC-TYPE ALCOHOL DEHYDROGENASE-LIKE"/>
    <property type="match status" value="1"/>
</dbReference>